<keyword evidence="4" id="KW-1185">Reference proteome</keyword>
<feature type="compositionally biased region" description="Basic residues" evidence="2">
    <location>
        <begin position="166"/>
        <end position="175"/>
    </location>
</feature>
<accession>N1QDL5</accession>
<name>N1QDL5_SPHMS</name>
<gene>
    <name evidence="3" type="ORF">SEPMUDRAFT_111021</name>
</gene>
<protein>
    <submittedName>
        <fullName evidence="3">Uncharacterized protein</fullName>
    </submittedName>
</protein>
<feature type="compositionally biased region" description="Basic and acidic residues" evidence="2">
    <location>
        <begin position="400"/>
        <end position="409"/>
    </location>
</feature>
<feature type="compositionally biased region" description="Basic residues" evidence="2">
    <location>
        <begin position="380"/>
        <end position="394"/>
    </location>
</feature>
<organism evidence="3 4">
    <name type="scientific">Sphaerulina musiva (strain SO2202)</name>
    <name type="common">Poplar stem canker fungus</name>
    <name type="synonym">Septoria musiva</name>
    <dbReference type="NCBI Taxonomy" id="692275"/>
    <lineage>
        <taxon>Eukaryota</taxon>
        <taxon>Fungi</taxon>
        <taxon>Dikarya</taxon>
        <taxon>Ascomycota</taxon>
        <taxon>Pezizomycotina</taxon>
        <taxon>Dothideomycetes</taxon>
        <taxon>Dothideomycetidae</taxon>
        <taxon>Mycosphaerellales</taxon>
        <taxon>Mycosphaerellaceae</taxon>
        <taxon>Sphaerulina</taxon>
    </lineage>
</organism>
<dbReference type="RefSeq" id="XP_016757676.1">
    <property type="nucleotide sequence ID" value="XM_016900891.1"/>
</dbReference>
<feature type="coiled-coil region" evidence="1">
    <location>
        <begin position="11"/>
        <end position="74"/>
    </location>
</feature>
<reference evidence="3 4" key="1">
    <citation type="journal article" date="2012" name="PLoS Pathog.">
        <title>Diverse lifestyles and strategies of plant pathogenesis encoded in the genomes of eighteen Dothideomycetes fungi.</title>
        <authorList>
            <person name="Ohm R.A."/>
            <person name="Feau N."/>
            <person name="Henrissat B."/>
            <person name="Schoch C.L."/>
            <person name="Horwitz B.A."/>
            <person name="Barry K.W."/>
            <person name="Condon B.J."/>
            <person name="Copeland A.C."/>
            <person name="Dhillon B."/>
            <person name="Glaser F."/>
            <person name="Hesse C.N."/>
            <person name="Kosti I."/>
            <person name="LaButti K."/>
            <person name="Lindquist E.A."/>
            <person name="Lucas S."/>
            <person name="Salamov A.A."/>
            <person name="Bradshaw R.E."/>
            <person name="Ciuffetti L."/>
            <person name="Hamelin R.C."/>
            <person name="Kema G.H.J."/>
            <person name="Lawrence C."/>
            <person name="Scott J.A."/>
            <person name="Spatafora J.W."/>
            <person name="Turgeon B.G."/>
            <person name="de Wit P.J.G.M."/>
            <person name="Zhong S."/>
            <person name="Goodwin S.B."/>
            <person name="Grigoriev I.V."/>
        </authorList>
    </citation>
    <scope>NUCLEOTIDE SEQUENCE [LARGE SCALE GENOMIC DNA]</scope>
    <source>
        <strain evidence="3 4">SO2202</strain>
    </source>
</reference>
<feature type="region of interest" description="Disordered" evidence="2">
    <location>
        <begin position="224"/>
        <end position="338"/>
    </location>
</feature>
<keyword evidence="1" id="KW-0175">Coiled coil</keyword>
<evidence type="ECO:0000313" key="3">
    <source>
        <dbReference type="EMBL" id="EMF09555.1"/>
    </source>
</evidence>
<feature type="region of interest" description="Disordered" evidence="2">
    <location>
        <begin position="134"/>
        <end position="190"/>
    </location>
</feature>
<sequence length="429" mass="47554">MSSSQDPNGAITKFKADLDDYEKQLQNEFDKLDARAAEMLDRFEEPSDEDTQRMTNVERDLAAIRERHRQLEKVYLEKSQNGRPWRLRVRLDDETTSWTADFGNFLVASPLKLTSGGNVGVEAAREFNASIYEMRKEGPDKDGGADGKERGGRKEETPAFEAIPRRAGKKQRKNLLKPAKETESMSHSMFPAMTGNMKAPSLEEIALDQGVEIPASWSAPVVCEQEAAGETEMAESGNFTLEPSPAQVDHPNSPQGTTIASESSEDLFVSQRTPWQPRERRAVLSPPSTPREPAAASLASNDPVEMHDLFPTNRDSEVPGEGWRRSPAPTPEWRPGEMDLSVVPNEVILLPERQPADEIPQKRNLDEGVDLALGAFVRRSGPKAPKKKKAKKAGRGTNSEVERDGEKKSPGRVKWPGQAHVTKKGNKRG</sequence>
<feature type="compositionally biased region" description="Basic and acidic residues" evidence="2">
    <location>
        <begin position="134"/>
        <end position="157"/>
    </location>
</feature>
<dbReference type="HOGENOM" id="CLU_639627_0_0_1"/>
<evidence type="ECO:0000313" key="4">
    <source>
        <dbReference type="Proteomes" id="UP000016931"/>
    </source>
</evidence>
<feature type="compositionally biased region" description="Polar residues" evidence="2">
    <location>
        <begin position="250"/>
        <end position="262"/>
    </location>
</feature>
<evidence type="ECO:0000256" key="2">
    <source>
        <dbReference type="SAM" id="MobiDB-lite"/>
    </source>
</evidence>
<dbReference type="AlphaFoldDB" id="N1QDL5"/>
<dbReference type="Proteomes" id="UP000016931">
    <property type="component" value="Unassembled WGS sequence"/>
</dbReference>
<dbReference type="EMBL" id="KB456269">
    <property type="protein sequence ID" value="EMF09555.1"/>
    <property type="molecule type" value="Genomic_DNA"/>
</dbReference>
<feature type="region of interest" description="Disordered" evidence="2">
    <location>
        <begin position="375"/>
        <end position="429"/>
    </location>
</feature>
<evidence type="ECO:0000256" key="1">
    <source>
        <dbReference type="SAM" id="Coils"/>
    </source>
</evidence>
<dbReference type="GeneID" id="27898028"/>
<proteinExistence type="predicted"/>